<protein>
    <submittedName>
        <fullName evidence="6">DNA-binding LacI/PurR family transcriptional regulator</fullName>
    </submittedName>
</protein>
<evidence type="ECO:0000259" key="5">
    <source>
        <dbReference type="PROSITE" id="PS50932"/>
    </source>
</evidence>
<evidence type="ECO:0000256" key="4">
    <source>
        <dbReference type="SAM" id="MobiDB-lite"/>
    </source>
</evidence>
<comment type="caution">
    <text evidence="6">The sequence shown here is derived from an EMBL/GenBank/DDBJ whole genome shotgun (WGS) entry which is preliminary data.</text>
</comment>
<dbReference type="Gene3D" id="3.40.50.2300">
    <property type="match status" value="2"/>
</dbReference>
<sequence>MTDEPTQRDGTPGRRPTMSDVARRAGVSRALVSLVFRNQPGASESTRQRVLLAADQLGYRPDTAAQMLARRRSRTLGVMLTVHQPFQADFVEAVYPEAERLGYEVLLSATAPSRDERKAVEALLSHRCEALILLGPRADDQQLDVLGRRAVVAVISRPAGGAHVDSIRTSDEEGVRRAVDHLVELGHRSIVHVDGGDGPGAAARRSAYLAAMREHGLADGARVVPGAHTEDAGIEAAHQLLGDDQLPTAVLAGNDRCALGLMRTFAQAGVTVPDDISVVGYDDSHISHLAHVDLTTIRQDVHRMAEHAVRLTVERLEDPARQPREVVLGPELVVRGTTAPPAR</sequence>
<dbReference type="InterPro" id="IPR000843">
    <property type="entry name" value="HTH_LacI"/>
</dbReference>
<dbReference type="SUPFAM" id="SSF47413">
    <property type="entry name" value="lambda repressor-like DNA-binding domains"/>
    <property type="match status" value="1"/>
</dbReference>
<dbReference type="SMART" id="SM00354">
    <property type="entry name" value="HTH_LACI"/>
    <property type="match status" value="1"/>
</dbReference>
<dbReference type="PANTHER" id="PTHR30146">
    <property type="entry name" value="LACI-RELATED TRANSCRIPTIONAL REPRESSOR"/>
    <property type="match status" value="1"/>
</dbReference>
<dbReference type="PANTHER" id="PTHR30146:SF155">
    <property type="entry name" value="ALANINE RACEMASE"/>
    <property type="match status" value="1"/>
</dbReference>
<evidence type="ECO:0000256" key="3">
    <source>
        <dbReference type="ARBA" id="ARBA00023163"/>
    </source>
</evidence>
<keyword evidence="1" id="KW-0805">Transcription regulation</keyword>
<dbReference type="Pfam" id="PF13377">
    <property type="entry name" value="Peripla_BP_3"/>
    <property type="match status" value="1"/>
</dbReference>
<dbReference type="CDD" id="cd01392">
    <property type="entry name" value="HTH_LacI"/>
    <property type="match status" value="1"/>
</dbReference>
<accession>A0A853APD3</accession>
<evidence type="ECO:0000256" key="1">
    <source>
        <dbReference type="ARBA" id="ARBA00023015"/>
    </source>
</evidence>
<name>A0A853APD3_9PSEU</name>
<reference evidence="6 7" key="1">
    <citation type="submission" date="2020-07" db="EMBL/GenBank/DDBJ databases">
        <title>Sequencing the genomes of 1000 actinobacteria strains.</title>
        <authorList>
            <person name="Klenk H.-P."/>
        </authorList>
    </citation>
    <scope>NUCLEOTIDE SEQUENCE [LARGE SCALE GENOMIC DNA]</scope>
    <source>
        <strain evidence="6 7">DSM 44065</strain>
    </source>
</reference>
<evidence type="ECO:0000256" key="2">
    <source>
        <dbReference type="ARBA" id="ARBA00023125"/>
    </source>
</evidence>
<feature type="domain" description="HTH lacI-type" evidence="5">
    <location>
        <begin position="16"/>
        <end position="70"/>
    </location>
</feature>
<dbReference type="AlphaFoldDB" id="A0A853APD3"/>
<evidence type="ECO:0000313" key="6">
    <source>
        <dbReference type="EMBL" id="NYI84333.1"/>
    </source>
</evidence>
<keyword evidence="7" id="KW-1185">Reference proteome</keyword>
<dbReference type="CDD" id="cd06267">
    <property type="entry name" value="PBP1_LacI_sugar_binding-like"/>
    <property type="match status" value="1"/>
</dbReference>
<keyword evidence="2 6" id="KW-0238">DNA-binding</keyword>
<keyword evidence="3" id="KW-0804">Transcription</keyword>
<dbReference type="InterPro" id="IPR046335">
    <property type="entry name" value="LacI/GalR-like_sensor"/>
</dbReference>
<dbReference type="InterPro" id="IPR028082">
    <property type="entry name" value="Peripla_BP_I"/>
</dbReference>
<dbReference type="Proteomes" id="UP000587002">
    <property type="component" value="Unassembled WGS sequence"/>
</dbReference>
<proteinExistence type="predicted"/>
<dbReference type="GO" id="GO:0000976">
    <property type="term" value="F:transcription cis-regulatory region binding"/>
    <property type="evidence" value="ECO:0007669"/>
    <property type="project" value="TreeGrafter"/>
</dbReference>
<dbReference type="InterPro" id="IPR010982">
    <property type="entry name" value="Lambda_DNA-bd_dom_sf"/>
</dbReference>
<feature type="region of interest" description="Disordered" evidence="4">
    <location>
        <begin position="1"/>
        <end position="21"/>
    </location>
</feature>
<dbReference type="SUPFAM" id="SSF53822">
    <property type="entry name" value="Periplasmic binding protein-like I"/>
    <property type="match status" value="1"/>
</dbReference>
<evidence type="ECO:0000313" key="7">
    <source>
        <dbReference type="Proteomes" id="UP000587002"/>
    </source>
</evidence>
<dbReference type="RefSeq" id="WP_179721389.1">
    <property type="nucleotide sequence ID" value="NZ_BAABFH010000001.1"/>
</dbReference>
<dbReference type="Gene3D" id="1.10.260.40">
    <property type="entry name" value="lambda repressor-like DNA-binding domains"/>
    <property type="match status" value="1"/>
</dbReference>
<dbReference type="GO" id="GO:0003700">
    <property type="term" value="F:DNA-binding transcription factor activity"/>
    <property type="evidence" value="ECO:0007669"/>
    <property type="project" value="TreeGrafter"/>
</dbReference>
<organism evidence="6 7">
    <name type="scientific">Saccharopolyspora hordei</name>
    <dbReference type="NCBI Taxonomy" id="1838"/>
    <lineage>
        <taxon>Bacteria</taxon>
        <taxon>Bacillati</taxon>
        <taxon>Actinomycetota</taxon>
        <taxon>Actinomycetes</taxon>
        <taxon>Pseudonocardiales</taxon>
        <taxon>Pseudonocardiaceae</taxon>
        <taxon>Saccharopolyspora</taxon>
    </lineage>
</organism>
<dbReference type="PROSITE" id="PS50932">
    <property type="entry name" value="HTH_LACI_2"/>
    <property type="match status" value="1"/>
</dbReference>
<gene>
    <name evidence="6" type="ORF">HNR68_002963</name>
</gene>
<dbReference type="EMBL" id="JACCFJ010000001">
    <property type="protein sequence ID" value="NYI84333.1"/>
    <property type="molecule type" value="Genomic_DNA"/>
</dbReference>
<dbReference type="Pfam" id="PF00356">
    <property type="entry name" value="LacI"/>
    <property type="match status" value="1"/>
</dbReference>